<evidence type="ECO:0000313" key="5">
    <source>
        <dbReference type="Proteomes" id="UP000663854"/>
    </source>
</evidence>
<gene>
    <name evidence="4" type="ORF">FNK824_LOCUS34069</name>
    <name evidence="3" type="ORF">JXQ802_LOCUS8467</name>
    <name evidence="2" type="ORF">PYM288_LOCUS1520</name>
</gene>
<evidence type="ECO:0000313" key="4">
    <source>
        <dbReference type="EMBL" id="CAF4158630.1"/>
    </source>
</evidence>
<feature type="region of interest" description="Disordered" evidence="1">
    <location>
        <begin position="1"/>
        <end position="47"/>
    </location>
</feature>
<evidence type="ECO:0000256" key="1">
    <source>
        <dbReference type="SAM" id="MobiDB-lite"/>
    </source>
</evidence>
<sequence length="104" mass="11384">MNSKENGITTQFDSLSTATDDSDSYRTVSKFPKTRPTELSSKQGQNGQEISLVANHMKTLASPKLTNELIAIKMKCTATASPEFFHLANLIGRKLLEIAGLKLL</sequence>
<name>A0A813NIZ1_9BILA</name>
<accession>A0A813NIZ1</accession>
<feature type="compositionally biased region" description="Polar residues" evidence="1">
    <location>
        <begin position="1"/>
        <end position="12"/>
    </location>
</feature>
<protein>
    <submittedName>
        <fullName evidence="2">Uncharacterized protein</fullName>
    </submittedName>
</protein>
<dbReference type="EMBL" id="CAJOBE010013024">
    <property type="protein sequence ID" value="CAF4158630.1"/>
    <property type="molecule type" value="Genomic_DNA"/>
</dbReference>
<comment type="caution">
    <text evidence="2">The sequence shown here is derived from an EMBL/GenBank/DDBJ whole genome shotgun (WGS) entry which is preliminary data.</text>
</comment>
<evidence type="ECO:0000313" key="2">
    <source>
        <dbReference type="EMBL" id="CAF0740486.1"/>
    </source>
</evidence>
<dbReference type="EMBL" id="CAJNOH010000008">
    <property type="protein sequence ID" value="CAF0740486.1"/>
    <property type="molecule type" value="Genomic_DNA"/>
</dbReference>
<evidence type="ECO:0000313" key="3">
    <source>
        <dbReference type="EMBL" id="CAF0887261.1"/>
    </source>
</evidence>
<evidence type="ECO:0000313" key="6">
    <source>
        <dbReference type="Proteomes" id="UP000663870"/>
    </source>
</evidence>
<dbReference type="EMBL" id="CAJNOL010000149">
    <property type="protein sequence ID" value="CAF0887261.1"/>
    <property type="molecule type" value="Genomic_DNA"/>
</dbReference>
<proteinExistence type="predicted"/>
<feature type="compositionally biased region" description="Polar residues" evidence="1">
    <location>
        <begin position="37"/>
        <end position="47"/>
    </location>
</feature>
<dbReference type="AlphaFoldDB" id="A0A813NIZ1"/>
<dbReference type="Proteomes" id="UP000663854">
    <property type="component" value="Unassembled WGS sequence"/>
</dbReference>
<keyword evidence="6" id="KW-1185">Reference proteome</keyword>
<organism evidence="2 5">
    <name type="scientific">Rotaria sordida</name>
    <dbReference type="NCBI Taxonomy" id="392033"/>
    <lineage>
        <taxon>Eukaryota</taxon>
        <taxon>Metazoa</taxon>
        <taxon>Spiralia</taxon>
        <taxon>Gnathifera</taxon>
        <taxon>Rotifera</taxon>
        <taxon>Eurotatoria</taxon>
        <taxon>Bdelloidea</taxon>
        <taxon>Philodinida</taxon>
        <taxon>Philodinidae</taxon>
        <taxon>Rotaria</taxon>
    </lineage>
</organism>
<reference evidence="2" key="1">
    <citation type="submission" date="2021-02" db="EMBL/GenBank/DDBJ databases">
        <authorList>
            <person name="Nowell W R."/>
        </authorList>
    </citation>
    <scope>NUCLEOTIDE SEQUENCE</scope>
</reference>
<dbReference type="Proteomes" id="UP000663870">
    <property type="component" value="Unassembled WGS sequence"/>
</dbReference>
<dbReference type="Proteomes" id="UP000663874">
    <property type="component" value="Unassembled WGS sequence"/>
</dbReference>